<keyword evidence="3" id="KW-1185">Reference proteome</keyword>
<evidence type="ECO:0000313" key="2">
    <source>
        <dbReference type="EMBL" id="KAK3305178.1"/>
    </source>
</evidence>
<reference evidence="2" key="2">
    <citation type="submission" date="2023-06" db="EMBL/GenBank/DDBJ databases">
        <authorList>
            <consortium name="Lawrence Berkeley National Laboratory"/>
            <person name="Mondo S.J."/>
            <person name="Hensen N."/>
            <person name="Bonometti L."/>
            <person name="Westerberg I."/>
            <person name="Brannstrom I.O."/>
            <person name="Guillou S."/>
            <person name="Cros-Aarteil S."/>
            <person name="Calhoun S."/>
            <person name="Haridas S."/>
            <person name="Kuo A."/>
            <person name="Pangilinan J."/>
            <person name="Riley R."/>
            <person name="Labutti K."/>
            <person name="Andreopoulos B."/>
            <person name="Lipzen A."/>
            <person name="Chen C."/>
            <person name="Yanf M."/>
            <person name="Daum C."/>
            <person name="Ng V."/>
            <person name="Clum A."/>
            <person name="Steindorff A."/>
            <person name="Ohm R."/>
            <person name="Martin F."/>
            <person name="Silar P."/>
            <person name="Natvig D."/>
            <person name="Lalanne C."/>
            <person name="Gautier V."/>
            <person name="Ament-Velasquez S.L."/>
            <person name="Kruys A."/>
            <person name="Hutchinson M.I."/>
            <person name="Powell A.J."/>
            <person name="Barry K."/>
            <person name="Miller A.N."/>
            <person name="Grigoriev I.V."/>
            <person name="Debuchy R."/>
            <person name="Gladieux P."/>
            <person name="Thoren M.H."/>
            <person name="Johannesson H."/>
        </authorList>
    </citation>
    <scope>NUCLEOTIDE SEQUENCE</scope>
    <source>
        <strain evidence="2">CBS 333.67</strain>
    </source>
</reference>
<comment type="caution">
    <text evidence="2">The sequence shown here is derived from an EMBL/GenBank/DDBJ whole genome shotgun (WGS) entry which is preliminary data.</text>
</comment>
<dbReference type="AlphaFoldDB" id="A0AAJ0M191"/>
<dbReference type="RefSeq" id="XP_062720958.1">
    <property type="nucleotide sequence ID" value="XM_062867894.1"/>
</dbReference>
<dbReference type="EMBL" id="JAUDZG010000004">
    <property type="protein sequence ID" value="KAK3305178.1"/>
    <property type="molecule type" value="Genomic_DNA"/>
</dbReference>
<name>A0AAJ0M191_9PEZI</name>
<accession>A0AAJ0M191</accession>
<feature type="region of interest" description="Disordered" evidence="1">
    <location>
        <begin position="273"/>
        <end position="298"/>
    </location>
</feature>
<dbReference type="Proteomes" id="UP001273166">
    <property type="component" value="Unassembled WGS sequence"/>
</dbReference>
<sequence>MNGSSSSVATGGAGNIGVVGSAAAAGVGGGGGGGDDNRGRQSPGLADGYYRAETSNASFAVFNYDYRTPQSLLHAQANLKCESAIMMWEEDTYQRYADSYECRDTKSLALDTIEPPELARCREIQADASAYQSLQSSLQVMGSTWPKCGSKSKPERRDERRDETEKRVQRREFEKARPGDREPGGTTSERAKATGDRNSRPWGAGVRFVHQKPAQGKPVKQRRKVVLALASLRIGGLDVRPQSPVVVPVLGGVQGPERQGGHVLPEEPVRRVVAGGTNQTSAHLGAEDDGPGRTGQRR</sequence>
<dbReference type="GeneID" id="87886723"/>
<protein>
    <submittedName>
        <fullName evidence="2">Uncharacterized protein</fullName>
    </submittedName>
</protein>
<evidence type="ECO:0000256" key="1">
    <source>
        <dbReference type="SAM" id="MobiDB-lite"/>
    </source>
</evidence>
<reference evidence="2" key="1">
    <citation type="journal article" date="2023" name="Mol. Phylogenet. Evol.">
        <title>Genome-scale phylogeny and comparative genomics of the fungal order Sordariales.</title>
        <authorList>
            <person name="Hensen N."/>
            <person name="Bonometti L."/>
            <person name="Westerberg I."/>
            <person name="Brannstrom I.O."/>
            <person name="Guillou S."/>
            <person name="Cros-Aarteil S."/>
            <person name="Calhoun S."/>
            <person name="Haridas S."/>
            <person name="Kuo A."/>
            <person name="Mondo S."/>
            <person name="Pangilinan J."/>
            <person name="Riley R."/>
            <person name="LaButti K."/>
            <person name="Andreopoulos B."/>
            <person name="Lipzen A."/>
            <person name="Chen C."/>
            <person name="Yan M."/>
            <person name="Daum C."/>
            <person name="Ng V."/>
            <person name="Clum A."/>
            <person name="Steindorff A."/>
            <person name="Ohm R.A."/>
            <person name="Martin F."/>
            <person name="Silar P."/>
            <person name="Natvig D.O."/>
            <person name="Lalanne C."/>
            <person name="Gautier V."/>
            <person name="Ament-Velasquez S.L."/>
            <person name="Kruys A."/>
            <person name="Hutchinson M.I."/>
            <person name="Powell A.J."/>
            <person name="Barry K."/>
            <person name="Miller A.N."/>
            <person name="Grigoriev I.V."/>
            <person name="Debuchy R."/>
            <person name="Gladieux P."/>
            <person name="Hiltunen Thoren M."/>
            <person name="Johannesson H."/>
        </authorList>
    </citation>
    <scope>NUCLEOTIDE SEQUENCE</scope>
    <source>
        <strain evidence="2">CBS 333.67</strain>
    </source>
</reference>
<gene>
    <name evidence="2" type="ORF">B0T15DRAFT_511125</name>
</gene>
<proteinExistence type="predicted"/>
<feature type="compositionally biased region" description="Basic and acidic residues" evidence="1">
    <location>
        <begin position="152"/>
        <end position="199"/>
    </location>
</feature>
<evidence type="ECO:0000313" key="3">
    <source>
        <dbReference type="Proteomes" id="UP001273166"/>
    </source>
</evidence>
<feature type="region of interest" description="Disordered" evidence="1">
    <location>
        <begin position="142"/>
        <end position="204"/>
    </location>
</feature>
<feature type="region of interest" description="Disordered" evidence="1">
    <location>
        <begin position="27"/>
        <end position="46"/>
    </location>
</feature>
<organism evidence="2 3">
    <name type="scientific">Chaetomium strumarium</name>
    <dbReference type="NCBI Taxonomy" id="1170767"/>
    <lineage>
        <taxon>Eukaryota</taxon>
        <taxon>Fungi</taxon>
        <taxon>Dikarya</taxon>
        <taxon>Ascomycota</taxon>
        <taxon>Pezizomycotina</taxon>
        <taxon>Sordariomycetes</taxon>
        <taxon>Sordariomycetidae</taxon>
        <taxon>Sordariales</taxon>
        <taxon>Chaetomiaceae</taxon>
        <taxon>Chaetomium</taxon>
    </lineage>
</organism>